<dbReference type="InterPro" id="IPR003594">
    <property type="entry name" value="HATPase_dom"/>
</dbReference>
<evidence type="ECO:0000256" key="5">
    <source>
        <dbReference type="ARBA" id="ARBA00022553"/>
    </source>
</evidence>
<feature type="coiled-coil region" evidence="12">
    <location>
        <begin position="632"/>
        <end position="666"/>
    </location>
</feature>
<feature type="transmembrane region" description="Helical" evidence="13">
    <location>
        <begin position="162"/>
        <end position="180"/>
    </location>
</feature>
<dbReference type="InterPro" id="IPR001734">
    <property type="entry name" value="Na/solute_symporter"/>
</dbReference>
<feature type="domain" description="Histidine kinase" evidence="14">
    <location>
        <begin position="680"/>
        <end position="898"/>
    </location>
</feature>
<keyword evidence="12" id="KW-0175">Coiled coil</keyword>
<keyword evidence="6" id="KW-0808">Transferase</keyword>
<dbReference type="EMBL" id="BAABEZ010000024">
    <property type="protein sequence ID" value="GAA4458320.1"/>
    <property type="molecule type" value="Genomic_DNA"/>
</dbReference>
<protein>
    <recommendedName>
        <fullName evidence="4">histidine kinase</fullName>
        <ecNumber evidence="4">2.7.13.3</ecNumber>
    </recommendedName>
</protein>
<feature type="transmembrane region" description="Helical" evidence="13">
    <location>
        <begin position="39"/>
        <end position="58"/>
    </location>
</feature>
<dbReference type="PROSITE" id="PS50109">
    <property type="entry name" value="HIS_KIN"/>
    <property type="match status" value="1"/>
</dbReference>
<dbReference type="SUPFAM" id="SSF47384">
    <property type="entry name" value="Homodimeric domain of signal transducing histidine kinase"/>
    <property type="match status" value="1"/>
</dbReference>
<feature type="transmembrane region" description="Helical" evidence="13">
    <location>
        <begin position="388"/>
        <end position="405"/>
    </location>
</feature>
<proteinExistence type="inferred from homology"/>
<comment type="subcellular location">
    <subcellularLocation>
        <location evidence="2">Membrane</location>
        <topology evidence="2">Multi-pass membrane protein</topology>
    </subcellularLocation>
</comment>
<evidence type="ECO:0000256" key="1">
    <source>
        <dbReference type="ARBA" id="ARBA00000085"/>
    </source>
</evidence>
<dbReference type="InterPro" id="IPR005467">
    <property type="entry name" value="His_kinase_dom"/>
</dbReference>
<keyword evidence="15" id="KW-0547">Nucleotide-binding</keyword>
<gene>
    <name evidence="15" type="ORF">GCM10023092_26480</name>
</gene>
<evidence type="ECO:0000256" key="7">
    <source>
        <dbReference type="ARBA" id="ARBA00022692"/>
    </source>
</evidence>
<feature type="transmembrane region" description="Helical" evidence="13">
    <location>
        <begin position="411"/>
        <end position="434"/>
    </location>
</feature>
<comment type="caution">
    <text evidence="15">The sequence shown here is derived from an EMBL/GenBank/DDBJ whole genome shotgun (WGS) entry which is preliminary data.</text>
</comment>
<dbReference type="GO" id="GO:0005524">
    <property type="term" value="F:ATP binding"/>
    <property type="evidence" value="ECO:0007669"/>
    <property type="project" value="UniProtKB-KW"/>
</dbReference>
<dbReference type="PRINTS" id="PR00344">
    <property type="entry name" value="BCTRLSENSOR"/>
</dbReference>
<feature type="transmembrane region" description="Helical" evidence="13">
    <location>
        <begin position="446"/>
        <end position="468"/>
    </location>
</feature>
<evidence type="ECO:0000313" key="16">
    <source>
        <dbReference type="Proteomes" id="UP001501410"/>
    </source>
</evidence>
<evidence type="ECO:0000256" key="4">
    <source>
        <dbReference type="ARBA" id="ARBA00012438"/>
    </source>
</evidence>
<dbReference type="PANTHER" id="PTHR43711">
    <property type="entry name" value="TWO-COMPONENT HISTIDINE KINASE"/>
    <property type="match status" value="1"/>
</dbReference>
<dbReference type="Gene3D" id="1.20.1730.10">
    <property type="entry name" value="Sodium/glucose cotransporter"/>
    <property type="match status" value="1"/>
</dbReference>
<dbReference type="Pfam" id="PF00512">
    <property type="entry name" value="HisKA"/>
    <property type="match status" value="1"/>
</dbReference>
<dbReference type="Pfam" id="PF02518">
    <property type="entry name" value="HATPase_c"/>
    <property type="match status" value="1"/>
</dbReference>
<accession>A0ABP8MYK7</accession>
<keyword evidence="11 13" id="KW-0472">Membrane</keyword>
<dbReference type="PANTHER" id="PTHR43711:SF1">
    <property type="entry name" value="HISTIDINE KINASE 1"/>
    <property type="match status" value="1"/>
</dbReference>
<comment type="catalytic activity">
    <reaction evidence="1">
        <text>ATP + protein L-histidine = ADP + protein N-phospho-L-histidine.</text>
        <dbReference type="EC" id="2.7.13.3"/>
    </reaction>
</comment>
<feature type="transmembrane region" description="Helical" evidence="13">
    <location>
        <begin position="201"/>
        <end position="223"/>
    </location>
</feature>
<feature type="transmembrane region" description="Helical" evidence="13">
    <location>
        <begin position="243"/>
        <end position="261"/>
    </location>
</feature>
<dbReference type="EC" id="2.7.13.3" evidence="4"/>
<keyword evidence="16" id="KW-1185">Reference proteome</keyword>
<keyword evidence="7 13" id="KW-0812">Transmembrane</keyword>
<keyword evidence="8" id="KW-0418">Kinase</keyword>
<feature type="transmembrane region" description="Helical" evidence="13">
    <location>
        <begin position="282"/>
        <end position="306"/>
    </location>
</feature>
<evidence type="ECO:0000256" key="8">
    <source>
        <dbReference type="ARBA" id="ARBA00022777"/>
    </source>
</evidence>
<dbReference type="Gene3D" id="3.30.565.10">
    <property type="entry name" value="Histidine kinase-like ATPase, C-terminal domain"/>
    <property type="match status" value="1"/>
</dbReference>
<feature type="transmembrane region" description="Helical" evidence="13">
    <location>
        <begin position="70"/>
        <end position="92"/>
    </location>
</feature>
<evidence type="ECO:0000256" key="12">
    <source>
        <dbReference type="SAM" id="Coils"/>
    </source>
</evidence>
<dbReference type="InterPro" id="IPR004358">
    <property type="entry name" value="Sig_transdc_His_kin-like_C"/>
</dbReference>
<dbReference type="PROSITE" id="PS50283">
    <property type="entry name" value="NA_SOLUT_SYMP_3"/>
    <property type="match status" value="1"/>
</dbReference>
<evidence type="ECO:0000313" key="15">
    <source>
        <dbReference type="EMBL" id="GAA4458320.1"/>
    </source>
</evidence>
<feature type="transmembrane region" description="Helical" evidence="13">
    <location>
        <begin position="326"/>
        <end position="346"/>
    </location>
</feature>
<comment type="similarity">
    <text evidence="3">Belongs to the sodium:solute symporter (SSF) (TC 2.A.21) family.</text>
</comment>
<dbReference type="InterPro" id="IPR050736">
    <property type="entry name" value="Sensor_HK_Regulatory"/>
</dbReference>
<dbReference type="CDD" id="cd10322">
    <property type="entry name" value="SLC5sbd"/>
    <property type="match status" value="1"/>
</dbReference>
<feature type="transmembrane region" description="Helical" evidence="13">
    <location>
        <begin position="113"/>
        <end position="133"/>
    </location>
</feature>
<feature type="transmembrane region" description="Helical" evidence="13">
    <location>
        <begin position="6"/>
        <end position="24"/>
    </location>
</feature>
<dbReference type="InterPro" id="IPR038377">
    <property type="entry name" value="Na/Glc_symporter_sf"/>
</dbReference>
<dbReference type="SMART" id="SM00388">
    <property type="entry name" value="HisKA"/>
    <property type="match status" value="1"/>
</dbReference>
<evidence type="ECO:0000256" key="10">
    <source>
        <dbReference type="ARBA" id="ARBA00023012"/>
    </source>
</evidence>
<keyword evidence="15" id="KW-0067">ATP-binding</keyword>
<evidence type="ECO:0000256" key="13">
    <source>
        <dbReference type="SAM" id="Phobius"/>
    </source>
</evidence>
<dbReference type="InterPro" id="IPR036097">
    <property type="entry name" value="HisK_dim/P_sf"/>
</dbReference>
<sequence>MNKLLIIICSVAYLSLLFLIAYLVEQQRKSKSKFLDKSWIYALSLAVYCTAWTFYGSVGRAVTNGPEFLTIYLGPSVMCALFIPVLRKLIIICKTQRINTIADLISNRYGKNYTLGILVTLFCIVGVLPYIAIQLKAIATSLHIITGVPKGISPASWSNDTLVIAGILSVFIIIFGTRSADASERHEGLVATIAFESIIKLIAFLALGFTTCYVLFNGFAAISSEAQLKGFTRFFTLHDGLENNDWLAMIFVSGLATIFLPRQFQVAVVENTDVRHLHKATWLFPLYLLLINIFVLPVAMGGQLLLGNQVSVDAYVLALPLRTGHPLLGLLVYIGGFSAASGMIIVETIALSTMVSNNLILPLGILKNLAAGGDEKATIRSIIFSRRASIVIILLLACLYDKWIATSSSLVSIGLISMAAVAQFAPAVIGGLYLKWLTRKGAITAITLGFFVWFITIVVPSIITAGYMDHSILDQGFFGISWLRPTGLFGVQRMGVLAHGVFWSMIANIGSLFVISLLTHPSRQEEYQSELFVHIDQYIGVTGGPGMWKLSARMESVSGLLANFIGRERAANLLGAYAQRHKILLDKEEADPRIIDFSEKILTGVIGSASARVLISNIAQEEEISISEVMNIVKESQQVLELNKELKKKSAELSRAKQQLTDVNERLMKSDVLKDEFLYTVTHELRTPLTSIRALSEILYDNPDMEEEQRQFYLEAIVKEIERLSHLITQVLNLERYESGRQKLNYAAVELGGLIAEVIASLQPLAQEKRISLAFTDPNFMTLQQCDRDLIRQVIYNLVSNAIKFVPEDTGCITVTCRMVEDELQVWVEDNGKGIPAELRELVFDKFFQAKNQTIQKPVGSGLGLAICKRIVEMHGGRIFVDGLSPQGAKFVFTFPSN</sequence>
<dbReference type="CDD" id="cd00082">
    <property type="entry name" value="HisKA"/>
    <property type="match status" value="1"/>
</dbReference>
<feature type="transmembrane region" description="Helical" evidence="13">
    <location>
        <begin position="496"/>
        <end position="518"/>
    </location>
</feature>
<dbReference type="Gene3D" id="1.10.287.130">
    <property type="match status" value="1"/>
</dbReference>
<dbReference type="RefSeq" id="WP_344828119.1">
    <property type="nucleotide sequence ID" value="NZ_BAABEZ010000024.1"/>
</dbReference>
<evidence type="ECO:0000256" key="3">
    <source>
        <dbReference type="ARBA" id="ARBA00006434"/>
    </source>
</evidence>
<keyword evidence="10" id="KW-0902">Two-component regulatory system</keyword>
<dbReference type="SMART" id="SM00387">
    <property type="entry name" value="HATPase_c"/>
    <property type="match status" value="1"/>
</dbReference>
<dbReference type="SUPFAM" id="SSF55874">
    <property type="entry name" value="ATPase domain of HSP90 chaperone/DNA topoisomerase II/histidine kinase"/>
    <property type="match status" value="1"/>
</dbReference>
<keyword evidence="5" id="KW-0597">Phosphoprotein</keyword>
<name>A0ABP8MYK7_9BACT</name>
<dbReference type="InterPro" id="IPR003661">
    <property type="entry name" value="HisK_dim/P_dom"/>
</dbReference>
<keyword evidence="9 13" id="KW-1133">Transmembrane helix</keyword>
<evidence type="ECO:0000259" key="14">
    <source>
        <dbReference type="PROSITE" id="PS50109"/>
    </source>
</evidence>
<evidence type="ECO:0000256" key="11">
    <source>
        <dbReference type="ARBA" id="ARBA00023136"/>
    </source>
</evidence>
<evidence type="ECO:0000256" key="9">
    <source>
        <dbReference type="ARBA" id="ARBA00022989"/>
    </source>
</evidence>
<organism evidence="15 16">
    <name type="scientific">Rurimicrobium arvi</name>
    <dbReference type="NCBI Taxonomy" id="2049916"/>
    <lineage>
        <taxon>Bacteria</taxon>
        <taxon>Pseudomonadati</taxon>
        <taxon>Bacteroidota</taxon>
        <taxon>Chitinophagia</taxon>
        <taxon>Chitinophagales</taxon>
        <taxon>Chitinophagaceae</taxon>
        <taxon>Rurimicrobium</taxon>
    </lineage>
</organism>
<dbReference type="Proteomes" id="UP001501410">
    <property type="component" value="Unassembled WGS sequence"/>
</dbReference>
<dbReference type="InterPro" id="IPR036890">
    <property type="entry name" value="HATPase_C_sf"/>
</dbReference>
<reference evidence="16" key="1">
    <citation type="journal article" date="2019" name="Int. J. Syst. Evol. Microbiol.">
        <title>The Global Catalogue of Microorganisms (GCM) 10K type strain sequencing project: providing services to taxonomists for standard genome sequencing and annotation.</title>
        <authorList>
            <consortium name="The Broad Institute Genomics Platform"/>
            <consortium name="The Broad Institute Genome Sequencing Center for Infectious Disease"/>
            <person name="Wu L."/>
            <person name="Ma J."/>
        </authorList>
    </citation>
    <scope>NUCLEOTIDE SEQUENCE [LARGE SCALE GENOMIC DNA]</scope>
    <source>
        <strain evidence="16">JCM 31921</strain>
    </source>
</reference>
<evidence type="ECO:0000256" key="6">
    <source>
        <dbReference type="ARBA" id="ARBA00022679"/>
    </source>
</evidence>
<evidence type="ECO:0000256" key="2">
    <source>
        <dbReference type="ARBA" id="ARBA00004141"/>
    </source>
</evidence>